<protein>
    <submittedName>
        <fullName evidence="4">Elongation factor G</fullName>
    </submittedName>
</protein>
<dbReference type="EMBL" id="JANGAB010000548">
    <property type="protein sequence ID" value="MCQ4951002.1"/>
    <property type="molecule type" value="Genomic_DNA"/>
</dbReference>
<dbReference type="Gene3D" id="3.30.70.240">
    <property type="match status" value="1"/>
</dbReference>
<dbReference type="Proteomes" id="UP001205063">
    <property type="component" value="Unassembled WGS sequence"/>
</dbReference>
<keyword evidence="1" id="KW-0547">Nucleotide-binding</keyword>
<dbReference type="InterPro" id="IPR035647">
    <property type="entry name" value="EFG_III/V"/>
</dbReference>
<dbReference type="GO" id="GO:0003746">
    <property type="term" value="F:translation elongation factor activity"/>
    <property type="evidence" value="ECO:0007669"/>
    <property type="project" value="UniProtKB-KW"/>
</dbReference>
<proteinExistence type="predicted"/>
<dbReference type="InterPro" id="IPR000640">
    <property type="entry name" value="EFG_V-like"/>
</dbReference>
<evidence type="ECO:0000313" key="5">
    <source>
        <dbReference type="Proteomes" id="UP001205063"/>
    </source>
</evidence>
<organism evidence="4 5">
    <name type="scientific">Bittarella massiliensis</name>
    <name type="common">ex Durand et al. 2017</name>
    <dbReference type="NCBI Taxonomy" id="1720313"/>
    <lineage>
        <taxon>Bacteria</taxon>
        <taxon>Bacillati</taxon>
        <taxon>Bacillota</taxon>
        <taxon>Clostridia</taxon>
        <taxon>Eubacteriales</taxon>
        <taxon>Oscillospiraceae</taxon>
        <taxon>Bittarella (ex Durand et al. 2017)</taxon>
    </lineage>
</organism>
<comment type="caution">
    <text evidence="4">The sequence shown here is derived from an EMBL/GenBank/DDBJ whole genome shotgun (WGS) entry which is preliminary data.</text>
</comment>
<feature type="domain" description="Elongation factor EFG" evidence="3">
    <location>
        <begin position="13"/>
        <end position="96"/>
    </location>
</feature>
<dbReference type="GO" id="GO:0032790">
    <property type="term" value="P:ribosome disassembly"/>
    <property type="evidence" value="ECO:0007669"/>
    <property type="project" value="TreeGrafter"/>
</dbReference>
<sequence>DGLPPELQDVRLSLLEPIGTLKAYLPDSYTGVIMGEINKRRGRVLGMNPAEDGLQEIVADVPMAQMADFSTVKRSMTQGRGSFTYAFARYEPLPPQ</sequence>
<evidence type="ECO:0000313" key="4">
    <source>
        <dbReference type="EMBL" id="MCQ4951002.1"/>
    </source>
</evidence>
<gene>
    <name evidence="4" type="primary">fusA</name>
    <name evidence="4" type="ORF">NE646_15405</name>
</gene>
<dbReference type="AlphaFoldDB" id="A0AAW5KDS4"/>
<keyword evidence="4" id="KW-0648">Protein biosynthesis</keyword>
<dbReference type="SUPFAM" id="SSF54980">
    <property type="entry name" value="EF-G C-terminal domain-like"/>
    <property type="match status" value="1"/>
</dbReference>
<dbReference type="PANTHER" id="PTHR43261:SF6">
    <property type="entry name" value="ELONGATION FACTOR G-LIKE PROTEIN"/>
    <property type="match status" value="1"/>
</dbReference>
<feature type="non-terminal residue" evidence="4">
    <location>
        <position position="96"/>
    </location>
</feature>
<dbReference type="SMART" id="SM00838">
    <property type="entry name" value="EFG_C"/>
    <property type="match status" value="1"/>
</dbReference>
<dbReference type="InterPro" id="IPR035649">
    <property type="entry name" value="EFG_V"/>
</dbReference>
<dbReference type="PANTHER" id="PTHR43261">
    <property type="entry name" value="TRANSLATION ELONGATION FACTOR G-RELATED"/>
    <property type="match status" value="1"/>
</dbReference>
<name>A0AAW5KDS4_9FIRM</name>
<dbReference type="GO" id="GO:0005525">
    <property type="term" value="F:GTP binding"/>
    <property type="evidence" value="ECO:0007669"/>
    <property type="project" value="UniProtKB-KW"/>
</dbReference>
<dbReference type="Pfam" id="PF00679">
    <property type="entry name" value="EFG_C"/>
    <property type="match status" value="1"/>
</dbReference>
<keyword evidence="2" id="KW-0342">GTP-binding</keyword>
<reference evidence="4" key="1">
    <citation type="submission" date="2022-06" db="EMBL/GenBank/DDBJ databases">
        <title>Isolation of gut microbiota from human fecal samples.</title>
        <authorList>
            <person name="Pamer E.G."/>
            <person name="Barat B."/>
            <person name="Waligurski E."/>
            <person name="Medina S."/>
            <person name="Paddock L."/>
            <person name="Mostad J."/>
        </authorList>
    </citation>
    <scope>NUCLEOTIDE SEQUENCE</scope>
    <source>
        <strain evidence="4">DFI.7.96</strain>
    </source>
</reference>
<keyword evidence="4" id="KW-0251">Elongation factor</keyword>
<dbReference type="FunFam" id="3.30.70.240:FF:000001">
    <property type="entry name" value="Elongation factor G"/>
    <property type="match status" value="1"/>
</dbReference>
<feature type="non-terminal residue" evidence="4">
    <location>
        <position position="1"/>
    </location>
</feature>
<evidence type="ECO:0000259" key="3">
    <source>
        <dbReference type="SMART" id="SM00838"/>
    </source>
</evidence>
<dbReference type="CDD" id="cd03713">
    <property type="entry name" value="EFG_mtEFG_C"/>
    <property type="match status" value="1"/>
</dbReference>
<accession>A0AAW5KDS4</accession>
<evidence type="ECO:0000256" key="1">
    <source>
        <dbReference type="ARBA" id="ARBA00022741"/>
    </source>
</evidence>
<evidence type="ECO:0000256" key="2">
    <source>
        <dbReference type="ARBA" id="ARBA00023134"/>
    </source>
</evidence>